<evidence type="ECO:0000313" key="1">
    <source>
        <dbReference type="EMBL" id="GES85109.1"/>
    </source>
</evidence>
<accession>A0A8H3LGQ8</accession>
<dbReference type="EMBL" id="BLAL01000088">
    <property type="protein sequence ID" value="GES85109.1"/>
    <property type="molecule type" value="Genomic_DNA"/>
</dbReference>
<evidence type="ECO:0000313" key="2">
    <source>
        <dbReference type="Proteomes" id="UP000615446"/>
    </source>
</evidence>
<dbReference type="OrthoDB" id="2403728at2759"/>
<name>A0A8H3LGQ8_9GLOM</name>
<comment type="caution">
    <text evidence="1">The sequence shown here is derived from an EMBL/GenBank/DDBJ whole genome shotgun (WGS) entry which is preliminary data.</text>
</comment>
<reference evidence="1" key="1">
    <citation type="submission" date="2019-10" db="EMBL/GenBank/DDBJ databases">
        <title>Conservation and host-specific expression of non-tandemly repeated heterogenous ribosome RNA gene in arbuscular mycorrhizal fungi.</title>
        <authorList>
            <person name="Maeda T."/>
            <person name="Kobayashi Y."/>
            <person name="Nakagawa T."/>
            <person name="Ezawa T."/>
            <person name="Yamaguchi K."/>
            <person name="Bino T."/>
            <person name="Nishimoto Y."/>
            <person name="Shigenobu S."/>
            <person name="Kawaguchi M."/>
        </authorList>
    </citation>
    <scope>NUCLEOTIDE SEQUENCE</scope>
    <source>
        <strain evidence="1">HR1</strain>
    </source>
</reference>
<organism evidence="1 2">
    <name type="scientific">Rhizophagus clarus</name>
    <dbReference type="NCBI Taxonomy" id="94130"/>
    <lineage>
        <taxon>Eukaryota</taxon>
        <taxon>Fungi</taxon>
        <taxon>Fungi incertae sedis</taxon>
        <taxon>Mucoromycota</taxon>
        <taxon>Glomeromycotina</taxon>
        <taxon>Glomeromycetes</taxon>
        <taxon>Glomerales</taxon>
        <taxon>Glomeraceae</taxon>
        <taxon>Rhizophagus</taxon>
    </lineage>
</organism>
<dbReference type="Proteomes" id="UP000615446">
    <property type="component" value="Unassembled WGS sequence"/>
</dbReference>
<gene>
    <name evidence="1" type="ORF">RCL2_001220000</name>
</gene>
<proteinExistence type="predicted"/>
<protein>
    <submittedName>
        <fullName evidence="1">Uncharacterized protein</fullName>
    </submittedName>
</protein>
<dbReference type="AlphaFoldDB" id="A0A8H3LGQ8"/>
<sequence length="118" mass="13784">MHSYLIMNTKSKLKFINDEMTLEEFDETLNQVALSINNRIDLFDDDNIEVDFENINEIDEAIELKGIDNNGLEIENIIDLSISLLDNKYDRQVEVSIMDYRDLNFDVDDLINSFDNSL</sequence>